<evidence type="ECO:0000256" key="3">
    <source>
        <dbReference type="ARBA" id="ARBA00022692"/>
    </source>
</evidence>
<feature type="transmembrane region" description="Helical" evidence="6">
    <location>
        <begin position="12"/>
        <end position="30"/>
    </location>
</feature>
<evidence type="ECO:0000256" key="4">
    <source>
        <dbReference type="ARBA" id="ARBA00022729"/>
    </source>
</evidence>
<keyword evidence="4" id="KW-0732">Signal</keyword>
<evidence type="ECO:0000313" key="9">
    <source>
        <dbReference type="Proteomes" id="UP001222434"/>
    </source>
</evidence>
<dbReference type="InterPro" id="IPR051723">
    <property type="entry name" value="Bact_OM_Invasion-Related"/>
</dbReference>
<dbReference type="PROSITE" id="PS00694">
    <property type="entry name" value="ENT_VIR_OMP_1"/>
    <property type="match status" value="1"/>
</dbReference>
<dbReference type="PROSITE" id="PS00695">
    <property type="entry name" value="ENT_VIR_OMP_2"/>
    <property type="match status" value="1"/>
</dbReference>
<keyword evidence="6" id="KW-1133">Transmembrane helix</keyword>
<reference evidence="8" key="1">
    <citation type="submission" date="2021-08" db="EMBL/GenBank/DDBJ databases">
        <authorList>
            <person name="Papudeshi B."/>
            <person name="Bashey-Visser F."/>
        </authorList>
    </citation>
    <scope>NUCLEOTIDE SEQUENCE</scope>
    <source>
        <strain evidence="8">MC_266_E_2016</strain>
    </source>
</reference>
<dbReference type="Pfam" id="PF13505">
    <property type="entry name" value="OMP_b-brl"/>
    <property type="match status" value="1"/>
</dbReference>
<evidence type="ECO:0000313" key="8">
    <source>
        <dbReference type="EMBL" id="MDE1478459.1"/>
    </source>
</evidence>
<evidence type="ECO:0000256" key="5">
    <source>
        <dbReference type="ARBA" id="ARBA00023136"/>
    </source>
</evidence>
<dbReference type="PANTHER" id="PTHR35892:SF2">
    <property type="entry name" value="OUTER MEMBRANE PROTEIN PAGN"/>
    <property type="match status" value="1"/>
</dbReference>
<dbReference type="RefSeq" id="WP_274712425.1">
    <property type="nucleotide sequence ID" value="NZ_JAILSO010000026.1"/>
</dbReference>
<evidence type="ECO:0000256" key="2">
    <source>
        <dbReference type="ARBA" id="ARBA00022452"/>
    </source>
</evidence>
<sequence length="193" mass="21186">MVTNLQLIFLEYLTAVIAAGLSIFAFGANASSSGKSTISLGYAQSNANANGIKVFKSDGTEWNTKQHGLNLKYRYELDDHFGVVGSLTYTLNRFENDHAGNVTKFKSDSYSLLAGPSYRFNDYISAYGMMGAAHNKIKIQGDSEFDISKTSLAYGAGLQFNPIENIAVDASYQYSKFNDIKVGTWVLGIGYRF</sequence>
<evidence type="ECO:0000256" key="6">
    <source>
        <dbReference type="SAM" id="Phobius"/>
    </source>
</evidence>
<comment type="caution">
    <text evidence="8">The sequence shown here is derived from an EMBL/GenBank/DDBJ whole genome shotgun (WGS) entry which is preliminary data.</text>
</comment>
<protein>
    <submittedName>
        <fullName evidence="8">Outer membrane beta-barrel protein</fullName>
    </submittedName>
</protein>
<evidence type="ECO:0000259" key="7">
    <source>
        <dbReference type="Pfam" id="PF13505"/>
    </source>
</evidence>
<accession>A0AAJ1J7C6</accession>
<dbReference type="SUPFAM" id="SSF56925">
    <property type="entry name" value="OMPA-like"/>
    <property type="match status" value="1"/>
</dbReference>
<dbReference type="AlphaFoldDB" id="A0AAJ1J7C6"/>
<proteinExistence type="predicted"/>
<reference evidence="8" key="2">
    <citation type="journal article" date="2022" name="J. Evol. Biol.">
        <title>Pre- and post-association barriers to host switching in sympatric mutualists.</title>
        <authorList>
            <person name="Dinges Z.M."/>
            <person name="Phillips R.K."/>
            <person name="Lively C.M."/>
            <person name="Bashey F."/>
        </authorList>
    </citation>
    <scope>NUCLEOTIDE SEQUENCE</scope>
    <source>
        <strain evidence="8">MC_266_E_2016</strain>
    </source>
</reference>
<feature type="domain" description="Outer membrane protein beta-barrel" evidence="7">
    <location>
        <begin position="17"/>
        <end position="193"/>
    </location>
</feature>
<name>A0AAJ1J7C6_XENBV</name>
<comment type="subcellular location">
    <subcellularLocation>
        <location evidence="1">Cell outer membrane</location>
        <topology evidence="1">Multi-pass membrane protein</topology>
    </subcellularLocation>
</comment>
<keyword evidence="3 6" id="KW-0812">Transmembrane</keyword>
<dbReference type="PRINTS" id="PR00316">
    <property type="entry name" value="ENTEROVIROMP"/>
</dbReference>
<keyword evidence="2" id="KW-1134">Transmembrane beta strand</keyword>
<keyword evidence="5 6" id="KW-0472">Membrane</keyword>
<gene>
    <name evidence="8" type="ORF">KKJ01_09480</name>
</gene>
<dbReference type="PANTHER" id="PTHR35892">
    <property type="entry name" value="OUTER MEMBRANE PROTEIN PAGN-RELATED"/>
    <property type="match status" value="1"/>
</dbReference>
<dbReference type="Gene3D" id="2.40.160.20">
    <property type="match status" value="1"/>
</dbReference>
<dbReference type="InterPro" id="IPR000758">
    <property type="entry name" value="Enterovir_OMP"/>
</dbReference>
<dbReference type="GO" id="GO:0044384">
    <property type="term" value="C:host outer membrane"/>
    <property type="evidence" value="ECO:0007669"/>
    <property type="project" value="InterPro"/>
</dbReference>
<dbReference type="InterPro" id="IPR027385">
    <property type="entry name" value="Beta-barrel_OMP"/>
</dbReference>
<organism evidence="8 9">
    <name type="scientific">Xenorhabdus bovienii</name>
    <name type="common">Xenorhabdus nematophila subsp. bovienii</name>
    <dbReference type="NCBI Taxonomy" id="40576"/>
    <lineage>
        <taxon>Bacteria</taxon>
        <taxon>Pseudomonadati</taxon>
        <taxon>Pseudomonadota</taxon>
        <taxon>Gammaproteobacteria</taxon>
        <taxon>Enterobacterales</taxon>
        <taxon>Morganellaceae</taxon>
        <taxon>Xenorhabdus</taxon>
    </lineage>
</organism>
<dbReference type="EMBL" id="JAILSO010000026">
    <property type="protein sequence ID" value="MDE1478459.1"/>
    <property type="molecule type" value="Genomic_DNA"/>
</dbReference>
<dbReference type="Proteomes" id="UP001222434">
    <property type="component" value="Unassembled WGS sequence"/>
</dbReference>
<dbReference type="GO" id="GO:0009279">
    <property type="term" value="C:cell outer membrane"/>
    <property type="evidence" value="ECO:0007669"/>
    <property type="project" value="UniProtKB-SubCell"/>
</dbReference>
<dbReference type="InterPro" id="IPR011250">
    <property type="entry name" value="OMP/PagP_B-barrel"/>
</dbReference>
<evidence type="ECO:0000256" key="1">
    <source>
        <dbReference type="ARBA" id="ARBA00004571"/>
    </source>
</evidence>